<dbReference type="PANTHER" id="PTHR13693">
    <property type="entry name" value="CLASS II AMINOTRANSFERASE/8-AMINO-7-OXONONANOATE SYNTHASE"/>
    <property type="match status" value="1"/>
</dbReference>
<keyword evidence="4 5" id="KW-0663">Pyridoxal phosphate</keyword>
<dbReference type="Gene3D" id="3.40.640.10">
    <property type="entry name" value="Type I PLP-dependent aspartate aminotransferase-like (Major domain)"/>
    <property type="match status" value="1"/>
</dbReference>
<comment type="subunit">
    <text evidence="2">Homodimer.</text>
</comment>
<dbReference type="Gene3D" id="3.90.1150.10">
    <property type="entry name" value="Aspartate Aminotransferase, domain 1"/>
    <property type="match status" value="1"/>
</dbReference>
<sequence>MSPKLEEFLDEGLDGLKEKGLYSTIDVLDGANGPEITINGQKKINLASNNYLGFATHPDLIEASNKATEEYGVGAGAVRTINGTLAIHRELEERIAKFKGTEAAIAFQSGFNCNMGAISAVMNKDDAILSDSLNHASIIDGCRLSRAKIIRVEHSDMKDLEEKAKAAVESGLYKKVMYITDGVFSMDGDVAKMPEIMEIAEKYNLIVYVDDAHGSGVLGGGAGTVKEFGLSDKVDFQMGTLSKAIGVVGGYVAGSQKLIDWLKSQARPFLFSTSLTPGAAAAVIKSIELMEQDPSHVEKLWDNANYFKEKLKGIGYDVGQSETPITPVILGDEKLAQRFAQRLIEEGVYVKPIVFPTVPLGTGRVRNMPTAAHTKEMLDEAISIYEKVGKEMGII</sequence>
<dbReference type="InterPro" id="IPR015424">
    <property type="entry name" value="PyrdxlP-dep_Trfase"/>
</dbReference>
<keyword evidence="3 7" id="KW-0808">Transferase</keyword>
<dbReference type="InterPro" id="IPR004839">
    <property type="entry name" value="Aminotransferase_I/II_large"/>
</dbReference>
<dbReference type="NCBIfam" id="NF005394">
    <property type="entry name" value="PRK06939.1"/>
    <property type="match status" value="1"/>
</dbReference>
<dbReference type="NCBIfam" id="TIGR01825">
    <property type="entry name" value="gly_Cac_T_rel"/>
    <property type="match status" value="1"/>
</dbReference>
<dbReference type="Pfam" id="PF00155">
    <property type="entry name" value="Aminotran_1_2"/>
    <property type="match status" value="1"/>
</dbReference>
<dbReference type="GeneID" id="63146575"/>
<name>A0A430A550_9ENTE</name>
<gene>
    <name evidence="7" type="ORF">CBF32_07880</name>
</gene>
<dbReference type="PANTHER" id="PTHR13693:SF3">
    <property type="entry name" value="LD36009P"/>
    <property type="match status" value="1"/>
</dbReference>
<accession>A0A430A550</accession>
<dbReference type="FunFam" id="3.40.640.10:FF:000006">
    <property type="entry name" value="5-aminolevulinate synthase, mitochondrial"/>
    <property type="match status" value="1"/>
</dbReference>
<dbReference type="GO" id="GO:0030170">
    <property type="term" value="F:pyridoxal phosphate binding"/>
    <property type="evidence" value="ECO:0007669"/>
    <property type="project" value="InterPro"/>
</dbReference>
<evidence type="ECO:0000313" key="7">
    <source>
        <dbReference type="EMBL" id="RSU01919.1"/>
    </source>
</evidence>
<dbReference type="PROSITE" id="PS00599">
    <property type="entry name" value="AA_TRANSFER_CLASS_2"/>
    <property type="match status" value="1"/>
</dbReference>
<protein>
    <submittedName>
        <fullName evidence="7">Glycine C-acetyltransferase</fullName>
    </submittedName>
</protein>
<evidence type="ECO:0000256" key="3">
    <source>
        <dbReference type="ARBA" id="ARBA00022679"/>
    </source>
</evidence>
<dbReference type="OrthoDB" id="9807157at2"/>
<evidence type="ECO:0000256" key="1">
    <source>
        <dbReference type="ARBA" id="ARBA00001933"/>
    </source>
</evidence>
<evidence type="ECO:0000256" key="2">
    <source>
        <dbReference type="ARBA" id="ARBA00011738"/>
    </source>
</evidence>
<feature type="domain" description="Aminotransferase class I/classII large" evidence="6">
    <location>
        <begin position="42"/>
        <end position="383"/>
    </location>
</feature>
<dbReference type="Proteomes" id="UP000288197">
    <property type="component" value="Unassembled WGS sequence"/>
</dbReference>
<evidence type="ECO:0000256" key="4">
    <source>
        <dbReference type="ARBA" id="ARBA00022898"/>
    </source>
</evidence>
<dbReference type="InterPro" id="IPR010962">
    <property type="entry name" value="AONS_Archaea/Firmicutes"/>
</dbReference>
<keyword evidence="8" id="KW-1185">Reference proteome</keyword>
<evidence type="ECO:0000256" key="5">
    <source>
        <dbReference type="RuleBase" id="RU003693"/>
    </source>
</evidence>
<dbReference type="AlphaFoldDB" id="A0A430A550"/>
<dbReference type="InterPro" id="IPR001917">
    <property type="entry name" value="Aminotrans_II_pyridoxalP_BS"/>
</dbReference>
<dbReference type="InterPro" id="IPR050087">
    <property type="entry name" value="AON_synthase_class-II"/>
</dbReference>
<dbReference type="InterPro" id="IPR015422">
    <property type="entry name" value="PyrdxlP-dep_Trfase_small"/>
</dbReference>
<comment type="caution">
    <text evidence="7">The sequence shown here is derived from an EMBL/GenBank/DDBJ whole genome shotgun (WGS) entry which is preliminary data.</text>
</comment>
<comment type="cofactor">
    <cofactor evidence="1 5">
        <name>pyridoxal 5'-phosphate</name>
        <dbReference type="ChEBI" id="CHEBI:597326"/>
    </cofactor>
</comment>
<proteinExistence type="inferred from homology"/>
<organism evidence="7 8">
    <name type="scientific">Vagococcus fluvialis</name>
    <dbReference type="NCBI Taxonomy" id="2738"/>
    <lineage>
        <taxon>Bacteria</taxon>
        <taxon>Bacillati</taxon>
        <taxon>Bacillota</taxon>
        <taxon>Bacilli</taxon>
        <taxon>Lactobacillales</taxon>
        <taxon>Enterococcaceae</taxon>
        <taxon>Vagococcus</taxon>
    </lineage>
</organism>
<reference evidence="7 8" key="1">
    <citation type="submission" date="2017-05" db="EMBL/GenBank/DDBJ databases">
        <title>Vagococcus spp. assemblies.</title>
        <authorList>
            <person name="Gulvik C.A."/>
        </authorList>
    </citation>
    <scope>NUCLEOTIDE SEQUENCE [LARGE SCALE GENOMIC DNA]</scope>
    <source>
        <strain evidence="7 8">NCFB 2497</strain>
    </source>
</reference>
<dbReference type="CDD" id="cd06454">
    <property type="entry name" value="KBL_like"/>
    <property type="match status" value="1"/>
</dbReference>
<dbReference type="GO" id="GO:0016740">
    <property type="term" value="F:transferase activity"/>
    <property type="evidence" value="ECO:0007669"/>
    <property type="project" value="UniProtKB-KW"/>
</dbReference>
<evidence type="ECO:0000313" key="8">
    <source>
        <dbReference type="Proteomes" id="UP000288197"/>
    </source>
</evidence>
<comment type="similarity">
    <text evidence="5">Belongs to the class-II pyridoxal-phosphate-dependent aminotransferase family.</text>
</comment>
<dbReference type="RefSeq" id="WP_114289770.1">
    <property type="nucleotide sequence ID" value="NZ_CP081459.1"/>
</dbReference>
<evidence type="ECO:0000259" key="6">
    <source>
        <dbReference type="Pfam" id="PF00155"/>
    </source>
</evidence>
<dbReference type="EMBL" id="NGJX01000006">
    <property type="protein sequence ID" value="RSU01919.1"/>
    <property type="molecule type" value="Genomic_DNA"/>
</dbReference>
<dbReference type="InterPro" id="IPR015421">
    <property type="entry name" value="PyrdxlP-dep_Trfase_major"/>
</dbReference>
<dbReference type="SUPFAM" id="SSF53383">
    <property type="entry name" value="PLP-dependent transferases"/>
    <property type="match status" value="1"/>
</dbReference>